<dbReference type="HOGENOM" id="CLU_892545_0_0_1"/>
<dbReference type="EMBL" id="GL377670">
    <property type="protein sequence ID" value="EFJ08704.1"/>
    <property type="molecule type" value="Genomic_DNA"/>
</dbReference>
<dbReference type="KEGG" id="smo:SELMODRAFT_428636"/>
<evidence type="ECO:0000256" key="1">
    <source>
        <dbReference type="SAM" id="MobiDB-lite"/>
    </source>
</evidence>
<organism evidence="3">
    <name type="scientific">Selaginella moellendorffii</name>
    <name type="common">Spikemoss</name>
    <dbReference type="NCBI Taxonomy" id="88036"/>
    <lineage>
        <taxon>Eukaryota</taxon>
        <taxon>Viridiplantae</taxon>
        <taxon>Streptophyta</taxon>
        <taxon>Embryophyta</taxon>
        <taxon>Tracheophyta</taxon>
        <taxon>Lycopodiopsida</taxon>
        <taxon>Selaginellales</taxon>
        <taxon>Selaginellaceae</taxon>
        <taxon>Selaginella</taxon>
    </lineage>
</organism>
<dbReference type="PANTHER" id="PTHR33266:SF1">
    <property type="entry name" value="F-BOX DOMAIN-CONTAINING PROTEIN"/>
    <property type="match status" value="1"/>
</dbReference>
<evidence type="ECO:0000313" key="3">
    <source>
        <dbReference type="Proteomes" id="UP000001514"/>
    </source>
</evidence>
<reference evidence="2 3" key="1">
    <citation type="journal article" date="2011" name="Science">
        <title>The Selaginella genome identifies genetic changes associated with the evolution of vascular plants.</title>
        <authorList>
            <person name="Banks J.A."/>
            <person name="Nishiyama T."/>
            <person name="Hasebe M."/>
            <person name="Bowman J.L."/>
            <person name="Gribskov M."/>
            <person name="dePamphilis C."/>
            <person name="Albert V.A."/>
            <person name="Aono N."/>
            <person name="Aoyama T."/>
            <person name="Ambrose B.A."/>
            <person name="Ashton N.W."/>
            <person name="Axtell M.J."/>
            <person name="Barker E."/>
            <person name="Barker M.S."/>
            <person name="Bennetzen J.L."/>
            <person name="Bonawitz N.D."/>
            <person name="Chapple C."/>
            <person name="Cheng C."/>
            <person name="Correa L.G."/>
            <person name="Dacre M."/>
            <person name="DeBarry J."/>
            <person name="Dreyer I."/>
            <person name="Elias M."/>
            <person name="Engstrom E.M."/>
            <person name="Estelle M."/>
            <person name="Feng L."/>
            <person name="Finet C."/>
            <person name="Floyd S.K."/>
            <person name="Frommer W.B."/>
            <person name="Fujita T."/>
            <person name="Gramzow L."/>
            <person name="Gutensohn M."/>
            <person name="Harholt J."/>
            <person name="Hattori M."/>
            <person name="Heyl A."/>
            <person name="Hirai T."/>
            <person name="Hiwatashi Y."/>
            <person name="Ishikawa M."/>
            <person name="Iwata M."/>
            <person name="Karol K.G."/>
            <person name="Koehler B."/>
            <person name="Kolukisaoglu U."/>
            <person name="Kubo M."/>
            <person name="Kurata T."/>
            <person name="Lalonde S."/>
            <person name="Li K."/>
            <person name="Li Y."/>
            <person name="Litt A."/>
            <person name="Lyons E."/>
            <person name="Manning G."/>
            <person name="Maruyama T."/>
            <person name="Michael T.P."/>
            <person name="Mikami K."/>
            <person name="Miyazaki S."/>
            <person name="Morinaga S."/>
            <person name="Murata T."/>
            <person name="Mueller-Roeber B."/>
            <person name="Nelson D.R."/>
            <person name="Obara M."/>
            <person name="Oguri Y."/>
            <person name="Olmstead R.G."/>
            <person name="Onodera N."/>
            <person name="Petersen B.L."/>
            <person name="Pils B."/>
            <person name="Prigge M."/>
            <person name="Rensing S.A."/>
            <person name="Riano-Pachon D.M."/>
            <person name="Roberts A.W."/>
            <person name="Sato Y."/>
            <person name="Scheller H.V."/>
            <person name="Schulz B."/>
            <person name="Schulz C."/>
            <person name="Shakirov E.V."/>
            <person name="Shibagaki N."/>
            <person name="Shinohara N."/>
            <person name="Shippen D.E."/>
            <person name="Soerensen I."/>
            <person name="Sotooka R."/>
            <person name="Sugimoto N."/>
            <person name="Sugita M."/>
            <person name="Sumikawa N."/>
            <person name="Tanurdzic M."/>
            <person name="Theissen G."/>
            <person name="Ulvskov P."/>
            <person name="Wakazuki S."/>
            <person name="Weng J.K."/>
            <person name="Willats W.W."/>
            <person name="Wipf D."/>
            <person name="Wolf P.G."/>
            <person name="Yang L."/>
            <person name="Zimmer A.D."/>
            <person name="Zhu Q."/>
            <person name="Mitros T."/>
            <person name="Hellsten U."/>
            <person name="Loque D."/>
            <person name="Otillar R."/>
            <person name="Salamov A."/>
            <person name="Schmutz J."/>
            <person name="Shapiro H."/>
            <person name="Lindquist E."/>
            <person name="Lucas S."/>
            <person name="Rokhsar D."/>
            <person name="Grigoriev I.V."/>
        </authorList>
    </citation>
    <scope>NUCLEOTIDE SEQUENCE [LARGE SCALE GENOMIC DNA]</scope>
</reference>
<feature type="compositionally biased region" description="Basic and acidic residues" evidence="1">
    <location>
        <begin position="21"/>
        <end position="30"/>
    </location>
</feature>
<evidence type="ECO:0000313" key="2">
    <source>
        <dbReference type="EMBL" id="EFJ08704.1"/>
    </source>
</evidence>
<proteinExistence type="predicted"/>
<protein>
    <submittedName>
        <fullName evidence="2">Uncharacterized protein</fullName>
    </submittedName>
</protein>
<feature type="region of interest" description="Disordered" evidence="1">
    <location>
        <begin position="1"/>
        <end position="33"/>
    </location>
</feature>
<dbReference type="Proteomes" id="UP000001514">
    <property type="component" value="Unassembled WGS sequence"/>
</dbReference>
<accession>D8T3I8</accession>
<dbReference type="PANTHER" id="PTHR33266">
    <property type="entry name" value="CHROMOSOME 15, WHOLE GENOME SHOTGUN SEQUENCE"/>
    <property type="match status" value="1"/>
</dbReference>
<dbReference type="AlphaFoldDB" id="D8T3I8"/>
<keyword evidence="3" id="KW-1185">Reference proteome</keyword>
<sequence length="312" mass="34909">METSSSRKRGREPDEEGEEEEKTRLKRGEIFHPPPEYLKRVEGIAESAFAQEYQRVGGLDNVESLREKLEETGDMWKTEKTMIAPIVTLVQSSGWGKSRTTCELANLGVFVIYWSFASSGTAYPPSSGPTLLSQSRFMLFCIDYFVSCIEALLQLTSGEDPMDAKKGLATKPISGASGKVRCLRTLAKGKLKVLFVMDKARWFTSHADPTTVAAFVPARRASRVLPENGSVSVMFTDTNRRLNNFVPANKADNDHLQHIVVIQGLDAFSSKDKVKDLVDISLDSTADTRKLEQVQKTYAHRMFGWVKNTEMR</sequence>
<name>D8T3I8_SELML</name>
<dbReference type="InParanoid" id="D8T3I8"/>
<feature type="compositionally biased region" description="Basic residues" evidence="1">
    <location>
        <begin position="1"/>
        <end position="10"/>
    </location>
</feature>
<dbReference type="Gramene" id="EFJ08704">
    <property type="protein sequence ID" value="EFJ08704"/>
    <property type="gene ID" value="SELMODRAFT_428636"/>
</dbReference>
<gene>
    <name evidence="2" type="ORF">SELMODRAFT_428636</name>
</gene>